<dbReference type="Gene3D" id="3.40.50.1100">
    <property type="match status" value="2"/>
</dbReference>
<evidence type="ECO:0000313" key="2">
    <source>
        <dbReference type="Proteomes" id="UP000663602"/>
    </source>
</evidence>
<dbReference type="EMBL" id="CP071410">
    <property type="protein sequence ID" value="QSW37784.1"/>
    <property type="molecule type" value="Genomic_DNA"/>
</dbReference>
<dbReference type="Gene3D" id="3.90.1380.10">
    <property type="entry name" value="Threonine synthase, N-terminal domain"/>
    <property type="match status" value="1"/>
</dbReference>
<reference evidence="1" key="1">
    <citation type="submission" date="2021-02" db="EMBL/GenBank/DDBJ databases">
        <authorList>
            <person name="Franco D."/>
        </authorList>
    </citation>
    <scope>NUCLEOTIDE SEQUENCE</scope>
    <source>
        <strain evidence="1">DICMUL</strain>
    </source>
</reference>
<organism evidence="1 2">
    <name type="scientific">Candidatus Vidania fulgoroideorum</name>
    <dbReference type="NCBI Taxonomy" id="881286"/>
    <lineage>
        <taxon>Bacteria</taxon>
        <taxon>Pseudomonadati</taxon>
        <taxon>Pseudomonadota</taxon>
        <taxon>Betaproteobacteria</taxon>
        <taxon>Candidatus Vidania</taxon>
    </lineage>
</organism>
<proteinExistence type="predicted"/>
<dbReference type="Proteomes" id="UP000663602">
    <property type="component" value="Chromosome"/>
</dbReference>
<reference evidence="1" key="2">
    <citation type="submission" date="2021-03" db="EMBL/GenBank/DDBJ databases">
        <title>Alternative transmission patterns in independently acquired nutritional co-symbionts of Dictyopharidae planthoppers.</title>
        <authorList>
            <person name="Michalik A."/>
            <person name="Lukasik P."/>
        </authorList>
    </citation>
    <scope>NUCLEOTIDE SEQUENCE</scope>
    <source>
        <strain evidence="1">DICMUL</strain>
    </source>
</reference>
<gene>
    <name evidence="1" type="ORF">JSR02_00525</name>
</gene>
<accession>A0A974XDL4</accession>
<evidence type="ECO:0008006" key="3">
    <source>
        <dbReference type="Google" id="ProtNLM"/>
    </source>
</evidence>
<evidence type="ECO:0000313" key="1">
    <source>
        <dbReference type="EMBL" id="QSW37784.1"/>
    </source>
</evidence>
<dbReference type="InterPro" id="IPR037158">
    <property type="entry name" value="Thr_synth_N_sf"/>
</dbReference>
<dbReference type="SUPFAM" id="SSF53686">
    <property type="entry name" value="Tryptophan synthase beta subunit-like PLP-dependent enzymes"/>
    <property type="match status" value="1"/>
</dbReference>
<dbReference type="AlphaFoldDB" id="A0A974XDL4"/>
<dbReference type="GO" id="GO:0009088">
    <property type="term" value="P:threonine biosynthetic process"/>
    <property type="evidence" value="ECO:0007669"/>
    <property type="project" value="TreeGrafter"/>
</dbReference>
<dbReference type="GO" id="GO:0004795">
    <property type="term" value="F:threonine synthase activity"/>
    <property type="evidence" value="ECO:0007669"/>
    <property type="project" value="TreeGrafter"/>
</dbReference>
<name>A0A974XDL4_9PROT</name>
<sequence length="461" mass="53728">MIFRSTRCVSIGYSFFDVLLKGMPVDRGLFIFDKVPVIKLFRLLTLTSYHSFFYYIFKRFLSTTERTVLDFSVIAERVYSARNFYYYSYFHDVLAVKRFSLGGVKFFMLDLTAGKTFSFKDFAIAFLADLLNSYLLSIKSTINVLVATSGDTGSSCEYFLKSSSCINVFCFSPANLISYFQALQMYTINCNNIFNLKLQGSFDNCQRVLKLLLSANRSCTTLNSVNLIRVLAQSVYYFRCYYYLINYYNIKGNIVISVPTGNFGNVYSVYLAYKMGLPIRKLILVNNENDFCYTVFNSYLLSCKTFLSTNSPSMDVLAPSNLERYFYFKLDSLSFYNYLMFLSSYCRTHVYFSNYSLFAYRCCLYERKFLCRAFEFSGFLLDPHTANAVSYILKVSILPNYPIVCVVTAKYFKFFDRSPLSQPVFKQYKVIRFLESRRPKTYFFNVKDFTKIVGFVTLNML</sequence>
<protein>
    <recommendedName>
        <fullName evidence="3">Threonine synthase</fullName>
    </recommendedName>
</protein>
<dbReference type="InterPro" id="IPR051166">
    <property type="entry name" value="Threonine_Synthase"/>
</dbReference>
<dbReference type="PANTHER" id="PTHR42690:SF1">
    <property type="entry name" value="THREONINE SYNTHASE-LIKE 2"/>
    <property type="match status" value="1"/>
</dbReference>
<dbReference type="PANTHER" id="PTHR42690">
    <property type="entry name" value="THREONINE SYNTHASE FAMILY MEMBER"/>
    <property type="match status" value="1"/>
</dbReference>
<dbReference type="InterPro" id="IPR036052">
    <property type="entry name" value="TrpB-like_PALP_sf"/>
</dbReference>